<keyword evidence="4 5" id="KW-0119">Carbohydrate metabolism</keyword>
<keyword evidence="11" id="KW-1185">Reference proteome</keyword>
<keyword evidence="2 8" id="KW-0479">Metal-binding</keyword>
<comment type="cofactor">
    <cofactor evidence="8">
        <name>a divalent metal cation</name>
        <dbReference type="ChEBI" id="CHEBI:60240"/>
    </cofactor>
    <text evidence="8">Binds 1 divalent metal cation per subunit.</text>
</comment>
<dbReference type="Gene3D" id="3.20.20.140">
    <property type="entry name" value="Metal-dependent hydrolases"/>
    <property type="match status" value="1"/>
</dbReference>
<dbReference type="Pfam" id="PF01979">
    <property type="entry name" value="Amidohydro_1"/>
    <property type="match status" value="1"/>
</dbReference>
<feature type="active site" description="Proton donor/acceptor" evidence="6">
    <location>
        <position position="294"/>
    </location>
</feature>
<gene>
    <name evidence="10" type="ORF">AS031_08815</name>
</gene>
<evidence type="ECO:0000256" key="5">
    <source>
        <dbReference type="PIRNR" id="PIRNR038994"/>
    </source>
</evidence>
<dbReference type="AlphaFoldDB" id="A0A0V8IPR7"/>
<keyword evidence="3 5" id="KW-0378">Hydrolase</keyword>
<evidence type="ECO:0000256" key="3">
    <source>
        <dbReference type="ARBA" id="ARBA00022801"/>
    </source>
</evidence>
<feature type="binding site" evidence="8">
    <location>
        <position position="134"/>
    </location>
    <ligand>
        <name>Zn(2+)</name>
        <dbReference type="ChEBI" id="CHEBI:29105"/>
    </ligand>
</feature>
<dbReference type="SUPFAM" id="SSF51556">
    <property type="entry name" value="Metallo-dependent hydrolases"/>
    <property type="match status" value="1"/>
</dbReference>
<dbReference type="InterPro" id="IPR003764">
    <property type="entry name" value="GlcNAc_6-P_deAcase"/>
</dbReference>
<protein>
    <submittedName>
        <fullName evidence="10">N-acetylglucosamine-6-phosphate deacetylase</fullName>
    </submittedName>
</protein>
<evidence type="ECO:0000256" key="6">
    <source>
        <dbReference type="PIRSR" id="PIRSR038994-1"/>
    </source>
</evidence>
<feature type="binding site" evidence="7">
    <location>
        <begin position="236"/>
        <end position="237"/>
    </location>
    <ligand>
        <name>substrate</name>
    </ligand>
</feature>
<dbReference type="PIRSF" id="PIRSF038994">
    <property type="entry name" value="NagA"/>
    <property type="match status" value="1"/>
</dbReference>
<feature type="binding site" evidence="7">
    <location>
        <begin position="328"/>
        <end position="330"/>
    </location>
    <ligand>
        <name>substrate</name>
    </ligand>
</feature>
<evidence type="ECO:0000256" key="2">
    <source>
        <dbReference type="ARBA" id="ARBA00022723"/>
    </source>
</evidence>
<evidence type="ECO:0000259" key="9">
    <source>
        <dbReference type="Pfam" id="PF01979"/>
    </source>
</evidence>
<dbReference type="RefSeq" id="WP_058267772.1">
    <property type="nucleotide sequence ID" value="NZ_FMAZ01000003.1"/>
</dbReference>
<feature type="domain" description="Amidohydrolase-related" evidence="9">
    <location>
        <begin position="60"/>
        <end position="399"/>
    </location>
</feature>
<dbReference type="STRING" id="993070.AS031_08815"/>
<sequence>MTASHALLLTGTLLTDGTTVRDGAVAVMDGRIAYAGPRAGLDSVALPSLRELELPPGSLLLPGLVDLHCHGAAGGDFPGGDAAAARAAVEFLHRSGTTTLLASLVTAPREDLVQTAKTLRVLAAEGLIAGLHAEGPFLSHARCGAQDPRFLLDPDPVLLGELAGAAGGHLRTMTYAPELSGAAGLVQALVAHGVVPSLGHTDADTRTTADSLTEAADLLAASGPGGARPTVTHLFNGMPPLHHRSPGPVGACLRLAAAGRVAVELVADGVHLDPETVRMVFALAGAANVALVTDSMAATGLPDGEYELGPAGVVVRDGEARLRGSGALAGGTATLLDVVRRTIAAGVDAAEAVLSATAVPAAVLGLGAEVGSLRTGLRADVVVVDHNFRPVLVIRRGEVLA</sequence>
<dbReference type="GO" id="GO:0046872">
    <property type="term" value="F:metal ion binding"/>
    <property type="evidence" value="ECO:0007669"/>
    <property type="project" value="UniProtKB-KW"/>
</dbReference>
<feature type="binding site" evidence="7">
    <location>
        <position position="145"/>
    </location>
    <ligand>
        <name>substrate</name>
    </ligand>
</feature>
<dbReference type="InterPro" id="IPR006680">
    <property type="entry name" value="Amidohydro-rel"/>
</dbReference>
<comment type="caution">
    <text evidence="10">The sequence shown here is derived from an EMBL/GenBank/DDBJ whole genome shotgun (WGS) entry which is preliminary data.</text>
</comment>
<evidence type="ECO:0000313" key="10">
    <source>
        <dbReference type="EMBL" id="KSU76700.1"/>
    </source>
</evidence>
<evidence type="ECO:0000256" key="7">
    <source>
        <dbReference type="PIRSR" id="PIRSR038994-2"/>
    </source>
</evidence>
<feature type="binding site" evidence="7">
    <location>
        <position position="244"/>
    </location>
    <ligand>
        <name>substrate</name>
    </ligand>
</feature>
<feature type="binding site" evidence="8">
    <location>
        <position position="200"/>
    </location>
    <ligand>
        <name>Zn(2+)</name>
        <dbReference type="ChEBI" id="CHEBI:29105"/>
    </ligand>
</feature>
<dbReference type="NCBIfam" id="TIGR00221">
    <property type="entry name" value="nagA"/>
    <property type="match status" value="1"/>
</dbReference>
<reference evidence="10 11" key="1">
    <citation type="journal article" date="2014" name="Arch. Microbiol.">
        <title>Arthrobacter enclensis sp. nov., isolated from sediment sample.</title>
        <authorList>
            <person name="Dastager S.G."/>
            <person name="Liu Q."/>
            <person name="Tang S.K."/>
            <person name="Krishnamurthi S."/>
            <person name="Lee J.C."/>
            <person name="Li W.J."/>
        </authorList>
    </citation>
    <scope>NUCLEOTIDE SEQUENCE [LARGE SCALE GENOMIC DNA]</scope>
    <source>
        <strain evidence="10 11">NIO-1008</strain>
    </source>
</reference>
<dbReference type="GO" id="GO:0008448">
    <property type="term" value="F:N-acetylglucosamine-6-phosphate deacetylase activity"/>
    <property type="evidence" value="ECO:0007669"/>
    <property type="project" value="InterPro"/>
</dbReference>
<proteinExistence type="inferred from homology"/>
<comment type="similarity">
    <text evidence="1 5">Belongs to the metallo-dependent hydrolases superfamily. NagA family.</text>
</comment>
<evidence type="ECO:0000256" key="4">
    <source>
        <dbReference type="ARBA" id="ARBA00023277"/>
    </source>
</evidence>
<dbReference type="EMBL" id="LNQM01000003">
    <property type="protein sequence ID" value="KSU76700.1"/>
    <property type="molecule type" value="Genomic_DNA"/>
</dbReference>
<feature type="binding site" evidence="8">
    <location>
        <position position="233"/>
    </location>
    <ligand>
        <name>Zn(2+)</name>
        <dbReference type="ChEBI" id="CHEBI:29105"/>
    </ligand>
</feature>
<evidence type="ECO:0000313" key="11">
    <source>
        <dbReference type="Proteomes" id="UP000053199"/>
    </source>
</evidence>
<dbReference type="SUPFAM" id="SSF51338">
    <property type="entry name" value="Composite domain of metallo-dependent hydrolases"/>
    <property type="match status" value="1"/>
</dbReference>
<evidence type="ECO:0000256" key="1">
    <source>
        <dbReference type="ARBA" id="ARBA00010716"/>
    </source>
</evidence>
<dbReference type="OrthoDB" id="9776488at2"/>
<dbReference type="GO" id="GO:0006046">
    <property type="term" value="P:N-acetylglucosamine catabolic process"/>
    <property type="evidence" value="ECO:0007669"/>
    <property type="project" value="TreeGrafter"/>
</dbReference>
<dbReference type="Proteomes" id="UP000053199">
    <property type="component" value="Unassembled WGS sequence"/>
</dbReference>
<dbReference type="Gene3D" id="2.30.40.10">
    <property type="entry name" value="Urease, subunit C, domain 1"/>
    <property type="match status" value="1"/>
</dbReference>
<dbReference type="InterPro" id="IPR032466">
    <property type="entry name" value="Metal_Hydrolase"/>
</dbReference>
<dbReference type="InterPro" id="IPR011059">
    <property type="entry name" value="Metal-dep_hydrolase_composite"/>
</dbReference>
<evidence type="ECO:0000256" key="8">
    <source>
        <dbReference type="PIRSR" id="PIRSR038994-3"/>
    </source>
</evidence>
<dbReference type="PANTHER" id="PTHR11113">
    <property type="entry name" value="N-ACETYLGLUCOSAMINE-6-PHOSPHATE DEACETYLASE"/>
    <property type="match status" value="1"/>
</dbReference>
<dbReference type="PANTHER" id="PTHR11113:SF14">
    <property type="entry name" value="N-ACETYLGLUCOSAMINE-6-PHOSPHATE DEACETYLASE"/>
    <property type="match status" value="1"/>
</dbReference>
<organism evidence="10 11">
    <name type="scientific">Pseudarthrobacter enclensis</name>
    <dbReference type="NCBI Taxonomy" id="993070"/>
    <lineage>
        <taxon>Bacteria</taxon>
        <taxon>Bacillati</taxon>
        <taxon>Actinomycetota</taxon>
        <taxon>Actinomycetes</taxon>
        <taxon>Micrococcales</taxon>
        <taxon>Micrococcaceae</taxon>
        <taxon>Pseudarthrobacter</taxon>
    </lineage>
</organism>
<name>A0A0V8IPR7_9MICC</name>
<accession>A0A0V8IPR7</accession>
<feature type="binding site" evidence="7">
    <location>
        <position position="271"/>
    </location>
    <ligand>
        <name>substrate</name>
    </ligand>
</feature>